<dbReference type="RefSeq" id="XP_037223920.1">
    <property type="nucleotide sequence ID" value="XM_037358825.1"/>
</dbReference>
<proteinExistence type="predicted"/>
<gene>
    <name evidence="3" type="ORF">MIND_00191700</name>
</gene>
<dbReference type="PROSITE" id="PS50994">
    <property type="entry name" value="INTEGRASE"/>
    <property type="match status" value="1"/>
</dbReference>
<dbReference type="GO" id="GO:0015074">
    <property type="term" value="P:DNA integration"/>
    <property type="evidence" value="ECO:0007669"/>
    <property type="project" value="InterPro"/>
</dbReference>
<dbReference type="InterPro" id="IPR001584">
    <property type="entry name" value="Integrase_cat-core"/>
</dbReference>
<dbReference type="Pfam" id="PF24764">
    <property type="entry name" value="rva_4"/>
    <property type="match status" value="1"/>
</dbReference>
<dbReference type="Gene3D" id="3.30.420.10">
    <property type="entry name" value="Ribonuclease H-like superfamily/Ribonuclease H"/>
    <property type="match status" value="1"/>
</dbReference>
<reference evidence="3" key="1">
    <citation type="submission" date="2020-05" db="EMBL/GenBank/DDBJ databases">
        <title>Mycena genomes resolve the evolution of fungal bioluminescence.</title>
        <authorList>
            <person name="Tsai I.J."/>
        </authorList>
    </citation>
    <scope>NUCLEOTIDE SEQUENCE</scope>
    <source>
        <strain evidence="3">171206Taipei</strain>
    </source>
</reference>
<dbReference type="GO" id="GO:0003723">
    <property type="term" value="F:RNA binding"/>
    <property type="evidence" value="ECO:0007669"/>
    <property type="project" value="UniProtKB-KW"/>
</dbReference>
<keyword evidence="1" id="KW-0694">RNA-binding</keyword>
<comment type="caution">
    <text evidence="3">The sequence shown here is derived from an EMBL/GenBank/DDBJ whole genome shotgun (WGS) entry which is preliminary data.</text>
</comment>
<dbReference type="InterPro" id="IPR012337">
    <property type="entry name" value="RNaseH-like_sf"/>
</dbReference>
<sequence length="506" mass="57131">MDNNSPAVLSEDALRDAIRSHYHRFESMVREVTSGAHADAIVIARLGDDLNEFTSIVREHSTVLPQDEFALIDANLADMLLDIRLQYQRAVDESHYGYPTIVQTMGSERPGRPRIHIDPDFLRWAYTQRSTSGIARFLGVSRPTVRTALLELGIVQPQADPFAGSVADSNQPGDTDEILEPDIPMNATPDMIENLAAQAPRASSFTGPVSTMTDDELDEMILRLRSHYRRAGVRMLHGMLRRLGHQVPHERIRQALLRIDPVRRIFERIRIRRREYRVLGPNSLWHHDGQHGLIRWGIVIHGFIDGYSRLITGLRASDNNSANTVLALFLTAAEIYGVPSRLRGDHGTENLSVHNIRIERLWVDVTAQVGATWADHFTSLELHYGLNINNVGHIWLLHFLFLATINSQLAFFAESWNEHRIQIRNGPNRSPIDMFGFDMLICGVRGDELPPEEEGLSEEELEVYGIDHLCSLISTVYYLVHPSGVSQISHAALSIAIELNKPWKGN</sequence>
<dbReference type="PANTHER" id="PTHR46791:SF5">
    <property type="entry name" value="CLR5 DOMAIN-CONTAINING PROTEIN-RELATED"/>
    <property type="match status" value="1"/>
</dbReference>
<evidence type="ECO:0000259" key="2">
    <source>
        <dbReference type="PROSITE" id="PS50994"/>
    </source>
</evidence>
<dbReference type="Proteomes" id="UP000636479">
    <property type="component" value="Unassembled WGS sequence"/>
</dbReference>
<dbReference type="SUPFAM" id="SSF53098">
    <property type="entry name" value="Ribonuclease H-like"/>
    <property type="match status" value="1"/>
</dbReference>
<keyword evidence="4" id="KW-1185">Reference proteome</keyword>
<accession>A0A8H6T7K8</accession>
<dbReference type="OrthoDB" id="3252187at2759"/>
<dbReference type="InterPro" id="IPR058913">
    <property type="entry name" value="Integrase_dom_put"/>
</dbReference>
<dbReference type="GO" id="GO:0005634">
    <property type="term" value="C:nucleus"/>
    <property type="evidence" value="ECO:0007669"/>
    <property type="project" value="UniProtKB-ARBA"/>
</dbReference>
<evidence type="ECO:0000313" key="3">
    <source>
        <dbReference type="EMBL" id="KAF7311812.1"/>
    </source>
</evidence>
<organism evidence="3 4">
    <name type="scientific">Mycena indigotica</name>
    <dbReference type="NCBI Taxonomy" id="2126181"/>
    <lineage>
        <taxon>Eukaryota</taxon>
        <taxon>Fungi</taxon>
        <taxon>Dikarya</taxon>
        <taxon>Basidiomycota</taxon>
        <taxon>Agaricomycotina</taxon>
        <taxon>Agaricomycetes</taxon>
        <taxon>Agaricomycetidae</taxon>
        <taxon>Agaricales</taxon>
        <taxon>Marasmiineae</taxon>
        <taxon>Mycenaceae</taxon>
        <taxon>Mycena</taxon>
    </lineage>
</organism>
<dbReference type="PANTHER" id="PTHR46791">
    <property type="entry name" value="EXPRESSED PROTEIN"/>
    <property type="match status" value="1"/>
</dbReference>
<evidence type="ECO:0000313" key="4">
    <source>
        <dbReference type="Proteomes" id="UP000636479"/>
    </source>
</evidence>
<dbReference type="EMBL" id="JACAZF010000002">
    <property type="protein sequence ID" value="KAF7311812.1"/>
    <property type="molecule type" value="Genomic_DNA"/>
</dbReference>
<protein>
    <recommendedName>
        <fullName evidence="2">Integrase catalytic domain-containing protein</fullName>
    </recommendedName>
</protein>
<dbReference type="InterPro" id="IPR036397">
    <property type="entry name" value="RNaseH_sf"/>
</dbReference>
<dbReference type="AlphaFoldDB" id="A0A8H6T7K8"/>
<feature type="domain" description="Integrase catalytic" evidence="2">
    <location>
        <begin position="277"/>
        <end position="439"/>
    </location>
</feature>
<evidence type="ECO:0000256" key="1">
    <source>
        <dbReference type="ARBA" id="ARBA00022884"/>
    </source>
</evidence>
<name>A0A8H6T7K8_9AGAR</name>
<dbReference type="GeneID" id="59341341"/>